<dbReference type="AlphaFoldDB" id="A0A7J7NWT5"/>
<organism evidence="1 2">
    <name type="scientific">Kingdonia uniflora</name>
    <dbReference type="NCBI Taxonomy" id="39325"/>
    <lineage>
        <taxon>Eukaryota</taxon>
        <taxon>Viridiplantae</taxon>
        <taxon>Streptophyta</taxon>
        <taxon>Embryophyta</taxon>
        <taxon>Tracheophyta</taxon>
        <taxon>Spermatophyta</taxon>
        <taxon>Magnoliopsida</taxon>
        <taxon>Ranunculales</taxon>
        <taxon>Circaeasteraceae</taxon>
        <taxon>Kingdonia</taxon>
    </lineage>
</organism>
<dbReference type="PANTHER" id="PTHR36747">
    <property type="entry name" value="HYDROXYPROLINE-RICH GLYCOPROTEIN FAMILY PROTEIN"/>
    <property type="match status" value="1"/>
</dbReference>
<dbReference type="EMBL" id="JACGCM010000497">
    <property type="protein sequence ID" value="KAF6171404.1"/>
    <property type="molecule type" value="Genomic_DNA"/>
</dbReference>
<accession>A0A7J7NWT5</accession>
<evidence type="ECO:0000313" key="1">
    <source>
        <dbReference type="EMBL" id="KAF6171404.1"/>
    </source>
</evidence>
<comment type="caution">
    <text evidence="1">The sequence shown here is derived from an EMBL/GenBank/DDBJ whole genome shotgun (WGS) entry which is preliminary data.</text>
</comment>
<evidence type="ECO:0000313" key="2">
    <source>
        <dbReference type="Proteomes" id="UP000541444"/>
    </source>
</evidence>
<keyword evidence="2" id="KW-1185">Reference proteome</keyword>
<dbReference type="Proteomes" id="UP000541444">
    <property type="component" value="Unassembled WGS sequence"/>
</dbReference>
<name>A0A7J7NWT5_9MAGN</name>
<reference evidence="1 2" key="1">
    <citation type="journal article" date="2020" name="IScience">
        <title>Genome Sequencing of the Endangered Kingdonia uniflora (Circaeasteraceae, Ranunculales) Reveals Potential Mechanisms of Evolutionary Specialization.</title>
        <authorList>
            <person name="Sun Y."/>
            <person name="Deng T."/>
            <person name="Zhang A."/>
            <person name="Moore M.J."/>
            <person name="Landis J.B."/>
            <person name="Lin N."/>
            <person name="Zhang H."/>
            <person name="Zhang X."/>
            <person name="Huang J."/>
            <person name="Zhang X."/>
            <person name="Sun H."/>
            <person name="Wang H."/>
        </authorList>
    </citation>
    <scope>NUCLEOTIDE SEQUENCE [LARGE SCALE GENOMIC DNA]</scope>
    <source>
        <strain evidence="1">TB1705</strain>
        <tissue evidence="1">Leaf</tissue>
    </source>
</reference>
<dbReference type="OrthoDB" id="1903715at2759"/>
<sequence length="92" mass="10457">MEEEKLETPLRKPIEFIKKTPPQILKIDQNSLLSIDAHKNALPDLLKVPKALKYPERYRSPTDLMMSPISKGLLARGQKPEMLPPGITLKKV</sequence>
<dbReference type="PANTHER" id="PTHR36747:SF1">
    <property type="entry name" value="HYDROXYPROLINE-RICH GLYCOPROTEIN FAMILY PROTEIN"/>
    <property type="match status" value="1"/>
</dbReference>
<proteinExistence type="predicted"/>
<gene>
    <name evidence="1" type="ORF">GIB67_009545</name>
</gene>
<protein>
    <submittedName>
        <fullName evidence="1">Uncharacterized protein</fullName>
    </submittedName>
</protein>